<dbReference type="PANTHER" id="PTHR34653">
    <property type="match status" value="1"/>
</dbReference>
<evidence type="ECO:0000256" key="3">
    <source>
        <dbReference type="ARBA" id="ARBA00018024"/>
    </source>
</evidence>
<comment type="caution">
    <text evidence="6">The sequence shown here is derived from an EMBL/GenBank/DDBJ whole genome shotgun (WGS) entry which is preliminary data.</text>
</comment>
<comment type="subcellular location">
    <subcellularLocation>
        <location evidence="1 5">Bacterial flagellum basal body</location>
    </subcellularLocation>
</comment>
<reference evidence="6" key="1">
    <citation type="journal article" date="2014" name="Int. J. Syst. Evol. Microbiol.">
        <title>Complete genome sequence of Corynebacterium casei LMG S-19264T (=DSM 44701T), isolated from a smear-ripened cheese.</title>
        <authorList>
            <consortium name="US DOE Joint Genome Institute (JGI-PGF)"/>
            <person name="Walter F."/>
            <person name="Albersmeier A."/>
            <person name="Kalinowski J."/>
            <person name="Ruckert C."/>
        </authorList>
    </citation>
    <scope>NUCLEOTIDE SEQUENCE</scope>
    <source>
        <strain evidence="6">KCTC 23077</strain>
    </source>
</reference>
<dbReference type="PANTHER" id="PTHR34653:SF1">
    <property type="entry name" value="FLAGELLAR HOOK-BASAL BODY COMPLEX PROTEIN FLIE"/>
    <property type="match status" value="1"/>
</dbReference>
<accession>A0A918T409</accession>
<evidence type="ECO:0000256" key="1">
    <source>
        <dbReference type="ARBA" id="ARBA00004117"/>
    </source>
</evidence>
<dbReference type="Pfam" id="PF02049">
    <property type="entry name" value="FliE"/>
    <property type="match status" value="1"/>
</dbReference>
<reference evidence="6" key="2">
    <citation type="submission" date="2020-09" db="EMBL/GenBank/DDBJ databases">
        <authorList>
            <person name="Sun Q."/>
            <person name="Kim S."/>
        </authorList>
    </citation>
    <scope>NUCLEOTIDE SEQUENCE</scope>
    <source>
        <strain evidence="6">KCTC 23077</strain>
    </source>
</reference>
<dbReference type="GO" id="GO:0003774">
    <property type="term" value="F:cytoskeletal motor activity"/>
    <property type="evidence" value="ECO:0007669"/>
    <property type="project" value="InterPro"/>
</dbReference>
<dbReference type="EMBL" id="BMYD01000008">
    <property type="protein sequence ID" value="GHA90170.1"/>
    <property type="molecule type" value="Genomic_DNA"/>
</dbReference>
<comment type="similarity">
    <text evidence="2 5">Belongs to the FliE family.</text>
</comment>
<sequence length="137" mass="14497">MAQDLPSPRRPTATTHDAMIDAISSILSQIRAHEKRTRAADVAPSNEIGGLGGGVAGVGGAPQAPGFQQTLSNAIDKVSATQRTSGELQQAFELGDPKADLARVMVAMQQSQVAFKATVEVRNRLVQAYQDVMNMPI</sequence>
<evidence type="ECO:0000313" key="6">
    <source>
        <dbReference type="EMBL" id="GHA90170.1"/>
    </source>
</evidence>
<dbReference type="NCBIfam" id="TIGR00205">
    <property type="entry name" value="fliE"/>
    <property type="match status" value="1"/>
</dbReference>
<proteinExistence type="inferred from homology"/>
<evidence type="ECO:0000256" key="4">
    <source>
        <dbReference type="ARBA" id="ARBA00023143"/>
    </source>
</evidence>
<keyword evidence="4 5" id="KW-0975">Bacterial flagellum</keyword>
<keyword evidence="7" id="KW-1185">Reference proteome</keyword>
<evidence type="ECO:0000313" key="7">
    <source>
        <dbReference type="Proteomes" id="UP000646426"/>
    </source>
</evidence>
<dbReference type="InterPro" id="IPR001624">
    <property type="entry name" value="FliE"/>
</dbReference>
<protein>
    <recommendedName>
        <fullName evidence="3 5">Flagellar hook-basal body complex protein FliE</fullName>
    </recommendedName>
</protein>
<dbReference type="AlphaFoldDB" id="A0A918T409"/>
<evidence type="ECO:0000256" key="2">
    <source>
        <dbReference type="ARBA" id="ARBA00009272"/>
    </source>
</evidence>
<organism evidence="6 7">
    <name type="scientific">Cognatilysobacter bugurensis</name>
    <dbReference type="NCBI Taxonomy" id="543356"/>
    <lineage>
        <taxon>Bacteria</taxon>
        <taxon>Pseudomonadati</taxon>
        <taxon>Pseudomonadota</taxon>
        <taxon>Gammaproteobacteria</taxon>
        <taxon>Lysobacterales</taxon>
        <taxon>Lysobacteraceae</taxon>
        <taxon>Cognatilysobacter</taxon>
    </lineage>
</organism>
<dbReference type="Proteomes" id="UP000646426">
    <property type="component" value="Unassembled WGS sequence"/>
</dbReference>
<dbReference type="GO" id="GO:0009425">
    <property type="term" value="C:bacterial-type flagellum basal body"/>
    <property type="evidence" value="ECO:0007669"/>
    <property type="project" value="UniProtKB-SubCell"/>
</dbReference>
<dbReference type="HAMAP" id="MF_00724">
    <property type="entry name" value="FliE"/>
    <property type="match status" value="1"/>
</dbReference>
<gene>
    <name evidence="5" type="primary">fliE</name>
    <name evidence="6" type="ORF">GCM10007067_29910</name>
</gene>
<dbReference type="GO" id="GO:0071973">
    <property type="term" value="P:bacterial-type flagellum-dependent cell motility"/>
    <property type="evidence" value="ECO:0007669"/>
    <property type="project" value="InterPro"/>
</dbReference>
<evidence type="ECO:0000256" key="5">
    <source>
        <dbReference type="HAMAP-Rule" id="MF_00724"/>
    </source>
</evidence>
<dbReference type="GO" id="GO:0005198">
    <property type="term" value="F:structural molecule activity"/>
    <property type="evidence" value="ECO:0007669"/>
    <property type="project" value="UniProtKB-UniRule"/>
</dbReference>
<name>A0A918T409_9GAMM</name>
<dbReference type="PRINTS" id="PR01006">
    <property type="entry name" value="FLGHOOKFLIE"/>
</dbReference>